<organism evidence="2 3">
    <name type="scientific">Arabidopsis arenosa</name>
    <name type="common">Sand rock-cress</name>
    <name type="synonym">Cardaminopsis arenosa</name>
    <dbReference type="NCBI Taxonomy" id="38785"/>
    <lineage>
        <taxon>Eukaryota</taxon>
        <taxon>Viridiplantae</taxon>
        <taxon>Streptophyta</taxon>
        <taxon>Embryophyta</taxon>
        <taxon>Tracheophyta</taxon>
        <taxon>Spermatophyta</taxon>
        <taxon>Magnoliopsida</taxon>
        <taxon>eudicotyledons</taxon>
        <taxon>Gunneridae</taxon>
        <taxon>Pentapetalae</taxon>
        <taxon>rosids</taxon>
        <taxon>malvids</taxon>
        <taxon>Brassicales</taxon>
        <taxon>Brassicaceae</taxon>
        <taxon>Camelineae</taxon>
        <taxon>Arabidopsis</taxon>
    </lineage>
</organism>
<feature type="compositionally biased region" description="Basic and acidic residues" evidence="1">
    <location>
        <begin position="120"/>
        <end position="136"/>
    </location>
</feature>
<evidence type="ECO:0000313" key="2">
    <source>
        <dbReference type="EMBL" id="CAE6129909.1"/>
    </source>
</evidence>
<reference evidence="2" key="1">
    <citation type="submission" date="2021-01" db="EMBL/GenBank/DDBJ databases">
        <authorList>
            <person name="Bezrukov I."/>
        </authorList>
    </citation>
    <scope>NUCLEOTIDE SEQUENCE</scope>
</reference>
<name>A0A8S2ANG6_ARAAE</name>
<proteinExistence type="predicted"/>
<evidence type="ECO:0000313" key="3">
    <source>
        <dbReference type="Proteomes" id="UP000682877"/>
    </source>
</evidence>
<accession>A0A8S2ANG6</accession>
<protein>
    <submittedName>
        <fullName evidence="2">Uncharacterized protein</fullName>
    </submittedName>
</protein>
<dbReference type="Proteomes" id="UP000682877">
    <property type="component" value="Chromosome 6"/>
</dbReference>
<feature type="compositionally biased region" description="Acidic residues" evidence="1">
    <location>
        <begin position="93"/>
        <end position="109"/>
    </location>
</feature>
<dbReference type="AlphaFoldDB" id="A0A8S2ANG6"/>
<evidence type="ECO:0000256" key="1">
    <source>
        <dbReference type="SAM" id="MobiDB-lite"/>
    </source>
</evidence>
<gene>
    <name evidence="2" type="ORF">AARE701A_LOCUS16556</name>
</gene>
<feature type="compositionally biased region" description="Gly residues" evidence="1">
    <location>
        <begin position="67"/>
        <end position="78"/>
    </location>
</feature>
<sequence>MDAGIEQFVRVSCRLSVSRLNYLIDLINAWSTNSIHYDDGVVVEAVYKWVPGSLGLELVGEGGEGGGFGGNNLQGLGGNDQQAVPAAVGEVSDKEEDEAALDEDHEAGDDQQSKRKRKREQKEGQEEEKEKKIQKL</sequence>
<keyword evidence="3" id="KW-1185">Reference proteome</keyword>
<dbReference type="EMBL" id="LR999456">
    <property type="protein sequence ID" value="CAE6129909.1"/>
    <property type="molecule type" value="Genomic_DNA"/>
</dbReference>
<feature type="region of interest" description="Disordered" evidence="1">
    <location>
        <begin position="67"/>
        <end position="136"/>
    </location>
</feature>